<dbReference type="AlphaFoldDB" id="A0A9W8NZS7"/>
<evidence type="ECO:0000313" key="5">
    <source>
        <dbReference type="EMBL" id="KAJ3744067.1"/>
    </source>
</evidence>
<dbReference type="SUPFAM" id="SSF53335">
    <property type="entry name" value="S-adenosyl-L-methionine-dependent methyltransferases"/>
    <property type="match status" value="1"/>
</dbReference>
<reference evidence="5 6" key="1">
    <citation type="journal article" date="2023" name="Proc. Natl. Acad. Sci. U.S.A.">
        <title>A global phylogenomic analysis of the shiitake genus Lentinula.</title>
        <authorList>
            <person name="Sierra-Patev S."/>
            <person name="Min B."/>
            <person name="Naranjo-Ortiz M."/>
            <person name="Looney B."/>
            <person name="Konkel Z."/>
            <person name="Slot J.C."/>
            <person name="Sakamoto Y."/>
            <person name="Steenwyk J.L."/>
            <person name="Rokas A."/>
            <person name="Carro J."/>
            <person name="Camarero S."/>
            <person name="Ferreira P."/>
            <person name="Molpeceres G."/>
            <person name="Ruiz-Duenas F.J."/>
            <person name="Serrano A."/>
            <person name="Henrissat B."/>
            <person name="Drula E."/>
            <person name="Hughes K.W."/>
            <person name="Mata J.L."/>
            <person name="Ishikawa N.K."/>
            <person name="Vargas-Isla R."/>
            <person name="Ushijima S."/>
            <person name="Smith C.A."/>
            <person name="Donoghue J."/>
            <person name="Ahrendt S."/>
            <person name="Andreopoulos W."/>
            <person name="He G."/>
            <person name="LaButti K."/>
            <person name="Lipzen A."/>
            <person name="Ng V."/>
            <person name="Riley R."/>
            <person name="Sandor L."/>
            <person name="Barry K."/>
            <person name="Martinez A.T."/>
            <person name="Xiao Y."/>
            <person name="Gibbons J.G."/>
            <person name="Terashima K."/>
            <person name="Grigoriev I.V."/>
            <person name="Hibbett D."/>
        </authorList>
    </citation>
    <scope>NUCLEOTIDE SEQUENCE [LARGE SCALE GENOMIC DNA]</scope>
    <source>
        <strain evidence="5 6">TFB7810</strain>
    </source>
</reference>
<evidence type="ECO:0000259" key="4">
    <source>
        <dbReference type="Pfam" id="PF08241"/>
    </source>
</evidence>
<dbReference type="Proteomes" id="UP001142393">
    <property type="component" value="Unassembled WGS sequence"/>
</dbReference>
<dbReference type="EMBL" id="JANVFU010000007">
    <property type="protein sequence ID" value="KAJ3744067.1"/>
    <property type="molecule type" value="Genomic_DNA"/>
</dbReference>
<accession>A0A9W8NZS7</accession>
<feature type="domain" description="Methyltransferase type 11" evidence="4">
    <location>
        <begin position="50"/>
        <end position="156"/>
    </location>
</feature>
<dbReference type="Pfam" id="PF08241">
    <property type="entry name" value="Methyltransf_11"/>
    <property type="match status" value="1"/>
</dbReference>
<evidence type="ECO:0000313" key="6">
    <source>
        <dbReference type="Proteomes" id="UP001142393"/>
    </source>
</evidence>
<dbReference type="GO" id="GO:0032259">
    <property type="term" value="P:methylation"/>
    <property type="evidence" value="ECO:0007669"/>
    <property type="project" value="UniProtKB-KW"/>
</dbReference>
<keyword evidence="2 5" id="KW-0489">Methyltransferase</keyword>
<evidence type="ECO:0000256" key="1">
    <source>
        <dbReference type="ARBA" id="ARBA00008361"/>
    </source>
</evidence>
<dbReference type="InterPro" id="IPR013216">
    <property type="entry name" value="Methyltransf_11"/>
</dbReference>
<evidence type="ECO:0000256" key="2">
    <source>
        <dbReference type="ARBA" id="ARBA00022603"/>
    </source>
</evidence>
<dbReference type="CDD" id="cd02440">
    <property type="entry name" value="AdoMet_MTases"/>
    <property type="match status" value="1"/>
</dbReference>
<proteinExistence type="inferred from homology"/>
<keyword evidence="6" id="KW-1185">Reference proteome</keyword>
<evidence type="ECO:0000256" key="3">
    <source>
        <dbReference type="ARBA" id="ARBA00022679"/>
    </source>
</evidence>
<sequence>MTVHSIAQQGFGEGTNEVYDQARPSYQPSVLSYIFQNIPTAKEHPLNVVELGAGTGIFTRALLAHSDLSSSIAEIRAVEPSKGMRNQFEKTVINPRVNDDSKIKISIQDGSFTSTNIPSAWADVIFIAQAYHWAHPSYDAASIEFARILKPSGVVVYVWNLENSDVSAGGAKWVASLRNLYEKYEGDSPQFRLGLWRQTFDSNSCPEYARLFEGPIEESFQWWIPTTVEGVVQRVSSKSYIAILEQESKDEYNKLVQNVKELLKREDVEKSWVDTEKGVFEYPYKSTVVVARKK</sequence>
<gene>
    <name evidence="5" type="ORF">DFH05DRAFT_1493675</name>
</gene>
<protein>
    <submittedName>
        <fullName evidence="5">S-adenosyl-L-methionine-dependent methyltransferase</fullName>
    </submittedName>
</protein>
<comment type="similarity">
    <text evidence="1">Belongs to the methyltransferase superfamily.</text>
</comment>
<dbReference type="PANTHER" id="PTHR44942">
    <property type="entry name" value="METHYLTRANSF_11 DOMAIN-CONTAINING PROTEIN"/>
    <property type="match status" value="1"/>
</dbReference>
<dbReference type="InterPro" id="IPR029063">
    <property type="entry name" value="SAM-dependent_MTases_sf"/>
</dbReference>
<dbReference type="PANTHER" id="PTHR44942:SF4">
    <property type="entry name" value="METHYLTRANSFERASE TYPE 11 DOMAIN-CONTAINING PROTEIN"/>
    <property type="match status" value="1"/>
</dbReference>
<dbReference type="GO" id="GO:0008757">
    <property type="term" value="F:S-adenosylmethionine-dependent methyltransferase activity"/>
    <property type="evidence" value="ECO:0007669"/>
    <property type="project" value="InterPro"/>
</dbReference>
<organism evidence="5 6">
    <name type="scientific">Lentinula detonsa</name>
    <dbReference type="NCBI Taxonomy" id="2804962"/>
    <lineage>
        <taxon>Eukaryota</taxon>
        <taxon>Fungi</taxon>
        <taxon>Dikarya</taxon>
        <taxon>Basidiomycota</taxon>
        <taxon>Agaricomycotina</taxon>
        <taxon>Agaricomycetes</taxon>
        <taxon>Agaricomycetidae</taxon>
        <taxon>Agaricales</taxon>
        <taxon>Marasmiineae</taxon>
        <taxon>Omphalotaceae</taxon>
        <taxon>Lentinula</taxon>
    </lineage>
</organism>
<comment type="caution">
    <text evidence="5">The sequence shown here is derived from an EMBL/GenBank/DDBJ whole genome shotgun (WGS) entry which is preliminary data.</text>
</comment>
<name>A0A9W8NZS7_9AGAR</name>
<dbReference type="Gene3D" id="3.40.50.150">
    <property type="entry name" value="Vaccinia Virus protein VP39"/>
    <property type="match status" value="1"/>
</dbReference>
<keyword evidence="3" id="KW-0808">Transferase</keyword>
<dbReference type="InterPro" id="IPR051052">
    <property type="entry name" value="Diverse_substrate_MTase"/>
</dbReference>